<dbReference type="InterPro" id="IPR002672">
    <property type="entry name" value="Ribosomal_eL28"/>
</dbReference>
<dbReference type="EMBL" id="NIZV01000208">
    <property type="protein sequence ID" value="RSM00273.1"/>
    <property type="molecule type" value="Genomic_DNA"/>
</dbReference>
<keyword evidence="7" id="KW-1185">Reference proteome</keyword>
<dbReference type="GO" id="GO:0006412">
    <property type="term" value="P:translation"/>
    <property type="evidence" value="ECO:0007669"/>
    <property type="project" value="InterPro"/>
</dbReference>
<proteinExistence type="inferred from homology"/>
<dbReference type="PANTHER" id="PTHR10544">
    <property type="entry name" value="60S RIBOSOMAL PROTEIN L28"/>
    <property type="match status" value="1"/>
</dbReference>
<dbReference type="Pfam" id="PF01778">
    <property type="entry name" value="Ribosomal_L28e"/>
    <property type="match status" value="1"/>
</dbReference>
<evidence type="ECO:0000256" key="3">
    <source>
        <dbReference type="ARBA" id="ARBA00023274"/>
    </source>
</evidence>
<dbReference type="GO" id="GO:0005840">
    <property type="term" value="C:ribosome"/>
    <property type="evidence" value="ECO:0007669"/>
    <property type="project" value="UniProtKB-KW"/>
</dbReference>
<evidence type="ECO:0000256" key="4">
    <source>
        <dbReference type="SAM" id="MobiDB-lite"/>
    </source>
</evidence>
<feature type="region of interest" description="Disordered" evidence="4">
    <location>
        <begin position="9"/>
        <end position="31"/>
    </location>
</feature>
<evidence type="ECO:0000256" key="2">
    <source>
        <dbReference type="ARBA" id="ARBA00022980"/>
    </source>
</evidence>
<dbReference type="Gene3D" id="3.30.390.110">
    <property type="match status" value="1"/>
</dbReference>
<dbReference type="InterPro" id="IPR029004">
    <property type="entry name" value="Ribosomal_eL28/Mak16"/>
</dbReference>
<dbReference type="GO" id="GO:1990904">
    <property type="term" value="C:ribonucleoprotein complex"/>
    <property type="evidence" value="ECO:0007669"/>
    <property type="project" value="UniProtKB-KW"/>
</dbReference>
<organism evidence="6 7">
    <name type="scientific">Fusarium ambrosium</name>
    <dbReference type="NCBI Taxonomy" id="131363"/>
    <lineage>
        <taxon>Eukaryota</taxon>
        <taxon>Fungi</taxon>
        <taxon>Dikarya</taxon>
        <taxon>Ascomycota</taxon>
        <taxon>Pezizomycotina</taxon>
        <taxon>Sordariomycetes</taxon>
        <taxon>Hypocreomycetidae</taxon>
        <taxon>Hypocreales</taxon>
        <taxon>Nectriaceae</taxon>
        <taxon>Fusarium</taxon>
        <taxon>Fusarium solani species complex</taxon>
    </lineage>
</organism>
<feature type="domain" description="Ribosomal eL28/Mak16" evidence="5">
    <location>
        <begin position="134"/>
        <end position="252"/>
    </location>
</feature>
<keyword evidence="3" id="KW-0687">Ribonucleoprotein</keyword>
<evidence type="ECO:0000313" key="7">
    <source>
        <dbReference type="Proteomes" id="UP000288429"/>
    </source>
</evidence>
<comment type="caution">
    <text evidence="6">The sequence shown here is derived from an EMBL/GenBank/DDBJ whole genome shotgun (WGS) entry which is preliminary data.</text>
</comment>
<name>A0A428TE17_9HYPO</name>
<evidence type="ECO:0000313" key="6">
    <source>
        <dbReference type="EMBL" id="RSM00273.1"/>
    </source>
</evidence>
<feature type="region of interest" description="Disordered" evidence="4">
    <location>
        <begin position="249"/>
        <end position="279"/>
    </location>
</feature>
<dbReference type="AlphaFoldDB" id="A0A428TE17"/>
<protein>
    <recommendedName>
        <fullName evidence="5">Ribosomal eL28/Mak16 domain-containing protein</fullName>
    </recommendedName>
</protein>
<reference evidence="6 7" key="1">
    <citation type="submission" date="2017-06" db="EMBL/GenBank/DDBJ databases">
        <title>Cmopartive genomic analysis of Ambrosia Fusariam Clade fungi.</title>
        <authorList>
            <person name="Stajich J.E."/>
            <person name="Carrillo J."/>
            <person name="Kijimoto T."/>
            <person name="Eskalen A."/>
            <person name="O'Donnell K."/>
            <person name="Kasson M."/>
        </authorList>
    </citation>
    <scope>NUCLEOTIDE SEQUENCE [LARGE SCALE GENOMIC DNA]</scope>
    <source>
        <strain evidence="6 7">NRRL 20438</strain>
    </source>
</reference>
<dbReference type="Proteomes" id="UP000288429">
    <property type="component" value="Unassembled WGS sequence"/>
</dbReference>
<evidence type="ECO:0000259" key="5">
    <source>
        <dbReference type="Pfam" id="PF01778"/>
    </source>
</evidence>
<sequence length="279" mass="30627">MKFFVLGRRDADVPRGSLPPRPQSPEPRHAAHPHCELMTDLCPDFLHSHSHPALHSINADKHVTGDSHFGGSTLNPPRFVKRAQPTKFGILKPWIYQFRDQPQSSKASPSPANLHDITTVKMSAAQLPNISSDLVWEIVRNNNSFSAKSKKNGGVQFSRDPLNLTNLSSRKYAGFVNDKAVGITVGEKGEVVVTTKKAQPNKPAQNTTTTSYNAVKSNRKTYQAVANQVAKNSYRPDLRAAAVERASAIKRSNKPVKPEPEQKLRGNKAKKAAAAAEEN</sequence>
<dbReference type="GO" id="GO:0003735">
    <property type="term" value="F:structural constituent of ribosome"/>
    <property type="evidence" value="ECO:0007669"/>
    <property type="project" value="InterPro"/>
</dbReference>
<dbReference type="FunFam" id="3.30.390.110:FF:000002">
    <property type="entry name" value="60S ribosomal protein L28"/>
    <property type="match status" value="1"/>
</dbReference>
<gene>
    <name evidence="6" type="ORF">CDV31_011841</name>
</gene>
<comment type="similarity">
    <text evidence="1">Belongs to the eukaryotic ribosomal protein eL28 family.</text>
</comment>
<evidence type="ECO:0000256" key="1">
    <source>
        <dbReference type="ARBA" id="ARBA00007926"/>
    </source>
</evidence>
<accession>A0A428TE17</accession>
<keyword evidence="2" id="KW-0689">Ribosomal protein</keyword>